<organism evidence="1 2">
    <name type="scientific">Nonomuraea cypriaca</name>
    <dbReference type="NCBI Taxonomy" id="1187855"/>
    <lineage>
        <taxon>Bacteria</taxon>
        <taxon>Bacillati</taxon>
        <taxon>Actinomycetota</taxon>
        <taxon>Actinomycetes</taxon>
        <taxon>Streptosporangiales</taxon>
        <taxon>Streptosporangiaceae</taxon>
        <taxon>Nonomuraea</taxon>
    </lineage>
</organism>
<sequence length="285" mass="29631">PSPAASPTVAPTVTARPAVEFVGFVDTVREPRFDLPAESRRTGVRRYALGHLVAGGDGCVPKWTGALDRGGDPLPGRIARLRAVSGEATPVFGGPGGRELAAACTRPGALAAAYSGVAGAFGSGAVDFEVRDGEAGATVLRRAKAIRALQRERDLRVTFTLSMKPYGLAASDVAMLRTTRRAGAEIDTVNLLATVEPPGGDRLRGIAAGVRAASGQIARAQALAGPEEAWRRIALTPVLGRARGLTETEARKLSAYAARHGLAWLSLRGDGAEPAASRILWRGLT</sequence>
<dbReference type="EMBL" id="JADOGI010000065">
    <property type="protein sequence ID" value="MBF8188404.1"/>
    <property type="molecule type" value="Genomic_DNA"/>
</dbReference>
<dbReference type="RefSeq" id="WP_207756268.1">
    <property type="nucleotide sequence ID" value="NZ_JADOGI010000065.1"/>
</dbReference>
<evidence type="ECO:0000313" key="1">
    <source>
        <dbReference type="EMBL" id="MBF8188404.1"/>
    </source>
</evidence>
<evidence type="ECO:0000313" key="2">
    <source>
        <dbReference type="Proteomes" id="UP000605361"/>
    </source>
</evidence>
<dbReference type="Gene3D" id="3.20.20.80">
    <property type="entry name" value="Glycosidases"/>
    <property type="match status" value="1"/>
</dbReference>
<protein>
    <submittedName>
        <fullName evidence="1">Uncharacterized protein</fullName>
    </submittedName>
</protein>
<dbReference type="InterPro" id="IPR052750">
    <property type="entry name" value="GH18_Chitinase"/>
</dbReference>
<dbReference type="PANTHER" id="PTHR42976:SF1">
    <property type="entry name" value="GH18 DOMAIN-CONTAINING PROTEIN-RELATED"/>
    <property type="match status" value="1"/>
</dbReference>
<keyword evidence="2" id="KW-1185">Reference proteome</keyword>
<dbReference type="PANTHER" id="PTHR42976">
    <property type="entry name" value="BIFUNCTIONAL CHITINASE/LYSOZYME-RELATED"/>
    <property type="match status" value="1"/>
</dbReference>
<dbReference type="Proteomes" id="UP000605361">
    <property type="component" value="Unassembled WGS sequence"/>
</dbReference>
<comment type="caution">
    <text evidence="1">The sequence shown here is derived from an EMBL/GenBank/DDBJ whole genome shotgun (WGS) entry which is preliminary data.</text>
</comment>
<name>A0A931EY47_9ACTN</name>
<proteinExistence type="predicted"/>
<accession>A0A931EY47</accession>
<gene>
    <name evidence="1" type="ORF">ITP53_22265</name>
</gene>
<reference evidence="1" key="1">
    <citation type="submission" date="2020-11" db="EMBL/GenBank/DDBJ databases">
        <title>Whole-genome analyses of Nonomuraea sp. K274.</title>
        <authorList>
            <person name="Veyisoglu A."/>
        </authorList>
    </citation>
    <scope>NUCLEOTIDE SEQUENCE</scope>
    <source>
        <strain evidence="1">K274</strain>
    </source>
</reference>
<feature type="non-terminal residue" evidence="1">
    <location>
        <position position="1"/>
    </location>
</feature>
<dbReference type="AlphaFoldDB" id="A0A931EY47"/>